<dbReference type="AlphaFoldDB" id="A0A5R9ENU2"/>
<protein>
    <submittedName>
        <fullName evidence="3">Helix-turn-helix transcriptional regulator</fullName>
    </submittedName>
</protein>
<dbReference type="RefSeq" id="WP_138403591.1">
    <property type="nucleotide sequence ID" value="NZ_VBSP01000002.1"/>
</dbReference>
<dbReference type="GO" id="GO:0003677">
    <property type="term" value="F:DNA binding"/>
    <property type="evidence" value="ECO:0007669"/>
    <property type="project" value="UniProtKB-KW"/>
</dbReference>
<organism evidence="3 4">
    <name type="scientific">Ruoffia tabacinasalis</name>
    <dbReference type="NCBI Taxonomy" id="87458"/>
    <lineage>
        <taxon>Bacteria</taxon>
        <taxon>Bacillati</taxon>
        <taxon>Bacillota</taxon>
        <taxon>Bacilli</taxon>
        <taxon>Lactobacillales</taxon>
        <taxon>Aerococcaceae</taxon>
        <taxon>Ruoffia</taxon>
    </lineage>
</organism>
<dbReference type="Pfam" id="PF01381">
    <property type="entry name" value="HTH_3"/>
    <property type="match status" value="1"/>
</dbReference>
<dbReference type="EMBL" id="VBSP01000002">
    <property type="protein sequence ID" value="TLQ49309.1"/>
    <property type="molecule type" value="Genomic_DNA"/>
</dbReference>
<dbReference type="OrthoDB" id="2223110at2"/>
<dbReference type="SMART" id="SM00530">
    <property type="entry name" value="HTH_XRE"/>
    <property type="match status" value="1"/>
</dbReference>
<evidence type="ECO:0000313" key="4">
    <source>
        <dbReference type="Proteomes" id="UP000306420"/>
    </source>
</evidence>
<evidence type="ECO:0000313" key="3">
    <source>
        <dbReference type="EMBL" id="TLQ49309.1"/>
    </source>
</evidence>
<dbReference type="CDD" id="cd00093">
    <property type="entry name" value="HTH_XRE"/>
    <property type="match status" value="1"/>
</dbReference>
<gene>
    <name evidence="3" type="ORF">FEZ33_01370</name>
</gene>
<dbReference type="PROSITE" id="PS50943">
    <property type="entry name" value="HTH_CROC1"/>
    <property type="match status" value="1"/>
</dbReference>
<dbReference type="InterPro" id="IPR010982">
    <property type="entry name" value="Lambda_DNA-bd_dom_sf"/>
</dbReference>
<evidence type="ECO:0000259" key="2">
    <source>
        <dbReference type="PROSITE" id="PS50943"/>
    </source>
</evidence>
<dbReference type="Gene3D" id="1.10.260.40">
    <property type="entry name" value="lambda repressor-like DNA-binding domains"/>
    <property type="match status" value="1"/>
</dbReference>
<dbReference type="Proteomes" id="UP000306420">
    <property type="component" value="Unassembled WGS sequence"/>
</dbReference>
<keyword evidence="1" id="KW-0238">DNA-binding</keyword>
<comment type="caution">
    <text evidence="3">The sequence shown here is derived from an EMBL/GenBank/DDBJ whole genome shotgun (WGS) entry which is preliminary data.</text>
</comment>
<proteinExistence type="predicted"/>
<reference evidence="3 4" key="1">
    <citation type="submission" date="2019-05" db="EMBL/GenBank/DDBJ databases">
        <title>The metagenome of a microbial culture collection derived from dairy environment covers the genomic content of the human microbiome.</title>
        <authorList>
            <person name="Roder T."/>
            <person name="Wuthrich D."/>
            <person name="Sattari Z."/>
            <person name="Von Ah U."/>
            <person name="Bar C."/>
            <person name="Ronchi F."/>
            <person name="Macpherson A.J."/>
            <person name="Ganal-Vonarburg S.C."/>
            <person name="Bruggmann R."/>
            <person name="Vergeres G."/>
        </authorList>
    </citation>
    <scope>NUCLEOTIDE SEQUENCE [LARGE SCALE GENOMIC DNA]</scope>
    <source>
        <strain evidence="3 4">FAM 24227</strain>
    </source>
</reference>
<name>A0A5R9ENU2_9LACT</name>
<dbReference type="SUPFAM" id="SSF47413">
    <property type="entry name" value="lambda repressor-like DNA-binding domains"/>
    <property type="match status" value="1"/>
</dbReference>
<accession>A0A5R9ENU2</accession>
<feature type="domain" description="HTH cro/C1-type" evidence="2">
    <location>
        <begin position="9"/>
        <end position="63"/>
    </location>
</feature>
<dbReference type="PANTHER" id="PTHR46558">
    <property type="entry name" value="TRACRIPTIONAL REGULATORY PROTEIN-RELATED-RELATED"/>
    <property type="match status" value="1"/>
</dbReference>
<dbReference type="InterPro" id="IPR001387">
    <property type="entry name" value="Cro/C1-type_HTH"/>
</dbReference>
<dbReference type="PANTHER" id="PTHR46558:SF11">
    <property type="entry name" value="HTH-TYPE TRANSCRIPTIONAL REGULATOR XRE"/>
    <property type="match status" value="1"/>
</dbReference>
<evidence type="ECO:0000256" key="1">
    <source>
        <dbReference type="ARBA" id="ARBA00023125"/>
    </source>
</evidence>
<sequence length="69" mass="7829">MTDFIGENLKALRQQAGLTTRDVANYLDVGHAIVAKWEKSKANITDERLEELAKYYGVTIEDLEFGVIR</sequence>